<reference evidence="3" key="1">
    <citation type="submission" date="2022-01" db="EMBL/GenBank/DDBJ databases">
        <title>Genome Sequence Resource for Two Populations of Ditylenchus destructor, the Migratory Endoparasitic Phytonematode.</title>
        <authorList>
            <person name="Zhang H."/>
            <person name="Lin R."/>
            <person name="Xie B."/>
        </authorList>
    </citation>
    <scope>NUCLEOTIDE SEQUENCE</scope>
    <source>
        <strain evidence="3">BazhouSP</strain>
    </source>
</reference>
<feature type="domain" description="Ubiquitin-like" evidence="2">
    <location>
        <begin position="1"/>
        <end position="62"/>
    </location>
</feature>
<dbReference type="InterPro" id="IPR000626">
    <property type="entry name" value="Ubiquitin-like_dom"/>
</dbReference>
<dbReference type="GO" id="GO:0005654">
    <property type="term" value="C:nucleoplasm"/>
    <property type="evidence" value="ECO:0007669"/>
    <property type="project" value="TreeGrafter"/>
</dbReference>
<feature type="region of interest" description="Disordered" evidence="1">
    <location>
        <begin position="191"/>
        <end position="216"/>
    </location>
</feature>
<dbReference type="GO" id="GO:0005829">
    <property type="term" value="C:cytosol"/>
    <property type="evidence" value="ECO:0007669"/>
    <property type="project" value="TreeGrafter"/>
</dbReference>
<evidence type="ECO:0000313" key="4">
    <source>
        <dbReference type="Proteomes" id="UP001201812"/>
    </source>
</evidence>
<dbReference type="GO" id="GO:0031593">
    <property type="term" value="F:polyubiquitin modification-dependent protein binding"/>
    <property type="evidence" value="ECO:0007669"/>
    <property type="project" value="TreeGrafter"/>
</dbReference>
<evidence type="ECO:0000313" key="3">
    <source>
        <dbReference type="EMBL" id="KAI1725964.1"/>
    </source>
</evidence>
<dbReference type="GO" id="GO:0043161">
    <property type="term" value="P:proteasome-mediated ubiquitin-dependent protein catabolic process"/>
    <property type="evidence" value="ECO:0007669"/>
    <property type="project" value="TreeGrafter"/>
</dbReference>
<dbReference type="Proteomes" id="UP001201812">
    <property type="component" value="Unassembled WGS sequence"/>
</dbReference>
<gene>
    <name evidence="3" type="ORF">DdX_02656</name>
</gene>
<dbReference type="GO" id="GO:0070628">
    <property type="term" value="F:proteasome binding"/>
    <property type="evidence" value="ECO:0007669"/>
    <property type="project" value="TreeGrafter"/>
</dbReference>
<dbReference type="Gene3D" id="3.10.20.90">
    <property type="entry name" value="Phosphatidylinositol 3-kinase Catalytic Subunit, Chain A, domain 1"/>
    <property type="match status" value="1"/>
</dbReference>
<dbReference type="PANTHER" id="PTHR10621:SF0">
    <property type="entry name" value="UV EXCISION REPAIR PROTEIN RAD23"/>
    <property type="match status" value="1"/>
</dbReference>
<name>A0AAD4NBL9_9BILA</name>
<dbReference type="GO" id="GO:0043130">
    <property type="term" value="F:ubiquitin binding"/>
    <property type="evidence" value="ECO:0007669"/>
    <property type="project" value="TreeGrafter"/>
</dbReference>
<dbReference type="PROSITE" id="PS50053">
    <property type="entry name" value="UBIQUITIN_2"/>
    <property type="match status" value="1"/>
</dbReference>
<sequence>MLVHFKTMSGQGFQINCDEKSTIGDVKNLIADVHGANAFPVSLQKLICDGKVRNDHESVADLIKIPNEINKKFILVMVAKDKRNSTSSEIRKSMKKRSTKTTPIRPADASQGKEKIGSTQSKVAISELNRNDLNGPEKTTLSEHNELEENAKRGEIVNRFEILDNTHEKTVHSMNVTEEAEKAEGNCITIHPEDPTGEATNNTNKAVSDTDPSDNMIQTRKKTSALSEIEKLKRLGLNFMNAPKPSTIKKALVDTNQKLLKRAERFGPIINESVKKEARVRRFGFNSTDHHSTMEQQNTNIDIFDNDSELARKKGRLMRFSENYPKNEGADLTSISKQFQK</sequence>
<dbReference type="AlphaFoldDB" id="A0AAD4NBL9"/>
<organism evidence="3 4">
    <name type="scientific">Ditylenchus destructor</name>
    <dbReference type="NCBI Taxonomy" id="166010"/>
    <lineage>
        <taxon>Eukaryota</taxon>
        <taxon>Metazoa</taxon>
        <taxon>Ecdysozoa</taxon>
        <taxon>Nematoda</taxon>
        <taxon>Chromadorea</taxon>
        <taxon>Rhabditida</taxon>
        <taxon>Tylenchina</taxon>
        <taxon>Tylenchomorpha</taxon>
        <taxon>Sphaerularioidea</taxon>
        <taxon>Anguinidae</taxon>
        <taxon>Anguininae</taxon>
        <taxon>Ditylenchus</taxon>
    </lineage>
</organism>
<protein>
    <submittedName>
        <fullName evidence="3">Ubiquitin family domain-containing protein</fullName>
    </submittedName>
</protein>
<dbReference type="SMART" id="SM00213">
    <property type="entry name" value="UBQ"/>
    <property type="match status" value="1"/>
</dbReference>
<evidence type="ECO:0000256" key="1">
    <source>
        <dbReference type="SAM" id="MobiDB-lite"/>
    </source>
</evidence>
<dbReference type="SUPFAM" id="SSF54236">
    <property type="entry name" value="Ubiquitin-like"/>
    <property type="match status" value="1"/>
</dbReference>
<evidence type="ECO:0000259" key="2">
    <source>
        <dbReference type="PROSITE" id="PS50053"/>
    </source>
</evidence>
<dbReference type="PANTHER" id="PTHR10621">
    <property type="entry name" value="UV EXCISION REPAIR PROTEIN RAD23"/>
    <property type="match status" value="1"/>
</dbReference>
<feature type="compositionally biased region" description="Polar residues" evidence="1">
    <location>
        <begin position="198"/>
        <end position="207"/>
    </location>
</feature>
<keyword evidence="4" id="KW-1185">Reference proteome</keyword>
<dbReference type="EMBL" id="JAKKPZ010000002">
    <property type="protein sequence ID" value="KAI1725964.1"/>
    <property type="molecule type" value="Genomic_DNA"/>
</dbReference>
<dbReference type="Pfam" id="PF00240">
    <property type="entry name" value="ubiquitin"/>
    <property type="match status" value="1"/>
</dbReference>
<accession>A0AAD4NBL9</accession>
<dbReference type="InterPro" id="IPR029071">
    <property type="entry name" value="Ubiquitin-like_domsf"/>
</dbReference>
<feature type="region of interest" description="Disordered" evidence="1">
    <location>
        <begin position="85"/>
        <end position="119"/>
    </location>
</feature>
<comment type="caution">
    <text evidence="3">The sequence shown here is derived from an EMBL/GenBank/DDBJ whole genome shotgun (WGS) entry which is preliminary data.</text>
</comment>
<proteinExistence type="predicted"/>